<dbReference type="Pfam" id="PF11924">
    <property type="entry name" value="IAT_beta"/>
    <property type="match status" value="1"/>
</dbReference>
<name>A0A9D8PQY4_9DELT</name>
<organism evidence="2 3">
    <name type="scientific">Candidatus Zymogenus saltonus</name>
    <dbReference type="NCBI Taxonomy" id="2844893"/>
    <lineage>
        <taxon>Bacteria</taxon>
        <taxon>Deltaproteobacteria</taxon>
        <taxon>Candidatus Zymogenia</taxon>
        <taxon>Candidatus Zymogeniales</taxon>
        <taxon>Candidatus Zymogenaceae</taxon>
        <taxon>Candidatus Zymogenus</taxon>
    </lineage>
</organism>
<dbReference type="EMBL" id="JAFGIX010000074">
    <property type="protein sequence ID" value="MBN1574338.1"/>
    <property type="molecule type" value="Genomic_DNA"/>
</dbReference>
<dbReference type="AlphaFoldDB" id="A0A9D8PQY4"/>
<reference evidence="2" key="1">
    <citation type="journal article" date="2021" name="Environ. Microbiol.">
        <title>Genomic characterization of three novel Desulfobacterota classes expand the metabolic and phylogenetic diversity of the phylum.</title>
        <authorList>
            <person name="Murphy C.L."/>
            <person name="Biggerstaff J."/>
            <person name="Eichhorn A."/>
            <person name="Ewing E."/>
            <person name="Shahan R."/>
            <person name="Soriano D."/>
            <person name="Stewart S."/>
            <person name="VanMol K."/>
            <person name="Walker R."/>
            <person name="Walters P."/>
            <person name="Elshahed M.S."/>
            <person name="Youssef N.H."/>
        </authorList>
    </citation>
    <scope>NUCLEOTIDE SEQUENCE</scope>
    <source>
        <strain evidence="2">Zod_Metabat.24</strain>
    </source>
</reference>
<proteinExistence type="predicted"/>
<comment type="caution">
    <text evidence="2">The sequence shown here is derived from an EMBL/GenBank/DDBJ whole genome shotgun (WGS) entry which is preliminary data.</text>
</comment>
<evidence type="ECO:0000259" key="1">
    <source>
        <dbReference type="Pfam" id="PF11924"/>
    </source>
</evidence>
<feature type="domain" description="Inverse autotransporter beta-domain" evidence="1">
    <location>
        <begin position="37"/>
        <end position="115"/>
    </location>
</feature>
<evidence type="ECO:0000313" key="3">
    <source>
        <dbReference type="Proteomes" id="UP000809273"/>
    </source>
</evidence>
<accession>A0A9D8PQY4</accession>
<reference evidence="2" key="2">
    <citation type="submission" date="2021-01" db="EMBL/GenBank/DDBJ databases">
        <authorList>
            <person name="Hahn C.R."/>
            <person name="Youssef N.H."/>
            <person name="Elshahed M."/>
        </authorList>
    </citation>
    <scope>NUCLEOTIDE SEQUENCE</scope>
    <source>
        <strain evidence="2">Zod_Metabat.24</strain>
    </source>
</reference>
<dbReference type="InterPro" id="IPR038177">
    <property type="entry name" value="IAT_beta_sf"/>
</dbReference>
<dbReference type="Proteomes" id="UP000809273">
    <property type="component" value="Unassembled WGS sequence"/>
</dbReference>
<gene>
    <name evidence="2" type="ORF">JW984_14155</name>
</gene>
<dbReference type="InterPro" id="IPR024519">
    <property type="entry name" value="IAT_beta"/>
</dbReference>
<dbReference type="Gene3D" id="2.40.160.160">
    <property type="entry name" value="Inverse autotransporter, beta-domain"/>
    <property type="match status" value="1"/>
</dbReference>
<protein>
    <submittedName>
        <fullName evidence="2">Inverse autotransporter beta domain-containing protein</fullName>
    </submittedName>
</protein>
<sequence length="189" mass="21341">MFSSNTVADTKNNEDDQKWTIHFSPGIRWGTDNRTLYILDFLVPLYQDERNILFVNAKYTPNDLNGWETNLGLGYRHILIDEYLLLGINGFYDWRKTPWGTRHTQWGVGAEVMVELGILEDGGGLGLTGRFNYYQPLTDAIVEVRPRDSGSIQLNLLSQSKSPRTFPTTSPGFLPSTLIIGSLPTSPRS</sequence>
<evidence type="ECO:0000313" key="2">
    <source>
        <dbReference type="EMBL" id="MBN1574338.1"/>
    </source>
</evidence>